<dbReference type="SUPFAM" id="SSF52091">
    <property type="entry name" value="SpoIIaa-like"/>
    <property type="match status" value="1"/>
</dbReference>
<dbReference type="InterPro" id="IPR021866">
    <property type="entry name" value="SpoIIAA-like"/>
</dbReference>
<proteinExistence type="predicted"/>
<dbReference type="Proteomes" id="UP000292855">
    <property type="component" value="Unassembled WGS sequence"/>
</dbReference>
<reference evidence="1 2" key="1">
    <citation type="submission" date="2019-02" db="EMBL/GenBank/DDBJ databases">
        <authorList>
            <person name="Li Y."/>
        </authorList>
    </citation>
    <scope>NUCLEOTIDE SEQUENCE [LARGE SCALE GENOMIC DNA]</scope>
    <source>
        <strain evidence="1 2">30C10-4-7</strain>
    </source>
</reference>
<dbReference type="InterPro" id="IPR036513">
    <property type="entry name" value="STAS_dom_sf"/>
</dbReference>
<organism evidence="1 2">
    <name type="scientific">Sphingobacterium corticibacterium</name>
    <dbReference type="NCBI Taxonomy" id="2484746"/>
    <lineage>
        <taxon>Bacteria</taxon>
        <taxon>Pseudomonadati</taxon>
        <taxon>Bacteroidota</taxon>
        <taxon>Sphingobacteriia</taxon>
        <taxon>Sphingobacteriales</taxon>
        <taxon>Sphingobacteriaceae</taxon>
        <taxon>Sphingobacterium</taxon>
    </lineage>
</organism>
<dbReference type="RefSeq" id="WP_130140472.1">
    <property type="nucleotide sequence ID" value="NZ_SGIT01000001.1"/>
</dbReference>
<gene>
    <name evidence="1" type="ORF">EWE74_05435</name>
</gene>
<sequence>MLEKINDLPEHVFGVRAKGEVTGEDLKTVLLPGLEELSHKFNKIHYLLVLDTDVKNFTTSAWIQDMLAGIKHLSEWKKIGIVTDQKGVRKFTDMFSVVAPGEARGFRHHQLKQAIAWVSAEDGQTKAKVQLSFKKIAMITLGAVLIARLFRKR</sequence>
<name>A0A4Q6XPQ3_9SPHI</name>
<dbReference type="Pfam" id="PF11964">
    <property type="entry name" value="SpoIIAA-like"/>
    <property type="match status" value="1"/>
</dbReference>
<evidence type="ECO:0000313" key="2">
    <source>
        <dbReference type="Proteomes" id="UP000292855"/>
    </source>
</evidence>
<dbReference type="EMBL" id="SGIT01000001">
    <property type="protein sequence ID" value="RZF62243.1"/>
    <property type="molecule type" value="Genomic_DNA"/>
</dbReference>
<accession>A0A4Q6XPQ3</accession>
<dbReference type="InterPro" id="IPR038396">
    <property type="entry name" value="SpoIIAA-like_sf"/>
</dbReference>
<protein>
    <submittedName>
        <fullName evidence="1">STAS/SEC14 domain-containing protein</fullName>
    </submittedName>
</protein>
<dbReference type="Gene3D" id="3.40.50.10600">
    <property type="entry name" value="SpoIIaa-like domains"/>
    <property type="match status" value="1"/>
</dbReference>
<evidence type="ECO:0000313" key="1">
    <source>
        <dbReference type="EMBL" id="RZF62243.1"/>
    </source>
</evidence>
<dbReference type="OrthoDB" id="555504at2"/>
<keyword evidence="2" id="KW-1185">Reference proteome</keyword>
<comment type="caution">
    <text evidence="1">The sequence shown here is derived from an EMBL/GenBank/DDBJ whole genome shotgun (WGS) entry which is preliminary data.</text>
</comment>
<dbReference type="AlphaFoldDB" id="A0A4Q6XPQ3"/>